<gene>
    <name evidence="2" type="ORF">POM88_001089</name>
</gene>
<feature type="region of interest" description="Disordered" evidence="1">
    <location>
        <begin position="1"/>
        <end position="123"/>
    </location>
</feature>
<feature type="compositionally biased region" description="Polar residues" evidence="1">
    <location>
        <begin position="1"/>
        <end position="10"/>
    </location>
</feature>
<keyword evidence="3" id="KW-1185">Reference proteome</keyword>
<accession>A0AAD8JCA9</accession>
<reference evidence="2" key="2">
    <citation type="submission" date="2023-05" db="EMBL/GenBank/DDBJ databases">
        <authorList>
            <person name="Schelkunov M.I."/>
        </authorList>
    </citation>
    <scope>NUCLEOTIDE SEQUENCE</scope>
    <source>
        <strain evidence="2">Hsosn_3</strain>
        <tissue evidence="2">Leaf</tissue>
    </source>
</reference>
<comment type="caution">
    <text evidence="2">The sequence shown here is derived from an EMBL/GenBank/DDBJ whole genome shotgun (WGS) entry which is preliminary data.</text>
</comment>
<evidence type="ECO:0000313" key="2">
    <source>
        <dbReference type="EMBL" id="KAK1401484.1"/>
    </source>
</evidence>
<name>A0AAD8JCA9_9APIA</name>
<proteinExistence type="predicted"/>
<evidence type="ECO:0000313" key="3">
    <source>
        <dbReference type="Proteomes" id="UP001237642"/>
    </source>
</evidence>
<protein>
    <submittedName>
        <fullName evidence="2">Uncharacterized protein</fullName>
    </submittedName>
</protein>
<reference evidence="2" key="1">
    <citation type="submission" date="2023-02" db="EMBL/GenBank/DDBJ databases">
        <title>Genome of toxic invasive species Heracleum sosnowskyi carries increased number of genes despite the absence of recent whole-genome duplications.</title>
        <authorList>
            <person name="Schelkunov M."/>
            <person name="Shtratnikova V."/>
            <person name="Makarenko M."/>
            <person name="Klepikova A."/>
            <person name="Omelchenko D."/>
            <person name="Novikova G."/>
            <person name="Obukhova E."/>
            <person name="Bogdanov V."/>
            <person name="Penin A."/>
            <person name="Logacheva M."/>
        </authorList>
    </citation>
    <scope>NUCLEOTIDE SEQUENCE</scope>
    <source>
        <strain evidence="2">Hsosn_3</strain>
        <tissue evidence="2">Leaf</tissue>
    </source>
</reference>
<evidence type="ECO:0000256" key="1">
    <source>
        <dbReference type="SAM" id="MobiDB-lite"/>
    </source>
</evidence>
<dbReference type="Proteomes" id="UP001237642">
    <property type="component" value="Unassembled WGS sequence"/>
</dbReference>
<feature type="compositionally biased region" description="Basic and acidic residues" evidence="1">
    <location>
        <begin position="12"/>
        <end position="24"/>
    </location>
</feature>
<dbReference type="AlphaFoldDB" id="A0AAD8JCA9"/>
<sequence>MISRITTSGPEEQCHPDVWEHEHALPATQGSINQGGIGHNFHNEEEEDPDYNEFEEQSNDEEEHEDYNEFDDQEYEEEEYEGTQNEEDPSRNPMDQFMHLLRQNLNHHPPPPPPGPNTTGRNAFKAFKSLKTPEFQGSADPVEARAWLKKWKNHLKS</sequence>
<dbReference type="EMBL" id="JAUIZM010000001">
    <property type="protein sequence ID" value="KAK1401484.1"/>
    <property type="molecule type" value="Genomic_DNA"/>
</dbReference>
<feature type="compositionally biased region" description="Acidic residues" evidence="1">
    <location>
        <begin position="44"/>
        <end position="87"/>
    </location>
</feature>
<organism evidence="2 3">
    <name type="scientific">Heracleum sosnowskyi</name>
    <dbReference type="NCBI Taxonomy" id="360622"/>
    <lineage>
        <taxon>Eukaryota</taxon>
        <taxon>Viridiplantae</taxon>
        <taxon>Streptophyta</taxon>
        <taxon>Embryophyta</taxon>
        <taxon>Tracheophyta</taxon>
        <taxon>Spermatophyta</taxon>
        <taxon>Magnoliopsida</taxon>
        <taxon>eudicotyledons</taxon>
        <taxon>Gunneridae</taxon>
        <taxon>Pentapetalae</taxon>
        <taxon>asterids</taxon>
        <taxon>campanulids</taxon>
        <taxon>Apiales</taxon>
        <taxon>Apiaceae</taxon>
        <taxon>Apioideae</taxon>
        <taxon>apioid superclade</taxon>
        <taxon>Tordylieae</taxon>
        <taxon>Tordyliinae</taxon>
        <taxon>Heracleum</taxon>
    </lineage>
</organism>